<keyword evidence="5" id="KW-1185">Reference proteome</keyword>
<organism evidence="4 5">
    <name type="scientific">Porphyridium purpureum</name>
    <name type="common">Red alga</name>
    <name type="synonym">Porphyridium cruentum</name>
    <dbReference type="NCBI Taxonomy" id="35688"/>
    <lineage>
        <taxon>Eukaryota</taxon>
        <taxon>Rhodophyta</taxon>
        <taxon>Bangiophyceae</taxon>
        <taxon>Porphyridiales</taxon>
        <taxon>Porphyridiaceae</taxon>
        <taxon>Porphyridium</taxon>
    </lineage>
</organism>
<keyword evidence="2" id="KW-0067">ATP-binding</keyword>
<proteinExistence type="predicted"/>
<sequence>MDSTARLQETTAAAACYRALEESLTNVVSAFKTPYAIILSGGVDTAALLASLRRCPSIPAPTVLVTISVDEGVAGEQPSSCEARDAIFAREIARLLAPTVPHFVESVTKQELIDASRSCVEILRSYDGMQIRNAVVPFIAMKRVLSQFPDTKAFVTGDGADELLGGYSFFWNYESERFEAERSQMCANWFFSTPVLADAIGCVALSPYTHPLFASWALQQPKSACVGEAPIIVHLGDEPQLHVTGKLCLRRAIDTPSAWRRKEPIQMGSRSEIMEHSEFWANTCWASEQDYLRSCFAAHFPLPCNEGTVAWPCSTCGYGLSDSSQKYCRTCGAWPARTA</sequence>
<dbReference type="AlphaFoldDB" id="A0A5J4Z6M2"/>
<dbReference type="EMBL" id="VRMN01000001">
    <property type="protein sequence ID" value="KAA8498483.1"/>
    <property type="molecule type" value="Genomic_DNA"/>
</dbReference>
<dbReference type="SUPFAM" id="SSF52402">
    <property type="entry name" value="Adenine nucleotide alpha hydrolases-like"/>
    <property type="match status" value="1"/>
</dbReference>
<keyword evidence="1" id="KW-0547">Nucleotide-binding</keyword>
<evidence type="ECO:0000313" key="5">
    <source>
        <dbReference type="Proteomes" id="UP000324585"/>
    </source>
</evidence>
<evidence type="ECO:0000313" key="4">
    <source>
        <dbReference type="EMBL" id="KAA8498483.1"/>
    </source>
</evidence>
<dbReference type="InterPro" id="IPR050795">
    <property type="entry name" value="Asn_Synthetase"/>
</dbReference>
<evidence type="ECO:0000259" key="3">
    <source>
        <dbReference type="Pfam" id="PF00733"/>
    </source>
</evidence>
<accession>A0A5J4Z6M2</accession>
<name>A0A5J4Z6M2_PORPP</name>
<protein>
    <submittedName>
        <fullName evidence="4">Putative asparagine synthetase, glutamine-hydrolyzing</fullName>
    </submittedName>
</protein>
<gene>
    <name evidence="4" type="ORF">FVE85_6068</name>
</gene>
<dbReference type="Pfam" id="PF00733">
    <property type="entry name" value="Asn_synthase"/>
    <property type="match status" value="1"/>
</dbReference>
<dbReference type="InterPro" id="IPR014729">
    <property type="entry name" value="Rossmann-like_a/b/a_fold"/>
</dbReference>
<dbReference type="OMA" id="PMEVVNC"/>
<reference evidence="5" key="1">
    <citation type="journal article" date="2019" name="Nat. Commun.">
        <title>Expansion of phycobilisome linker gene families in mesophilic red algae.</title>
        <authorList>
            <person name="Lee J."/>
            <person name="Kim D."/>
            <person name="Bhattacharya D."/>
            <person name="Yoon H.S."/>
        </authorList>
    </citation>
    <scope>NUCLEOTIDE SEQUENCE [LARGE SCALE GENOMIC DNA]</scope>
    <source>
        <strain evidence="5">CCMP 1328</strain>
    </source>
</reference>
<dbReference type="Proteomes" id="UP000324585">
    <property type="component" value="Unassembled WGS sequence"/>
</dbReference>
<dbReference type="GO" id="GO:0005524">
    <property type="term" value="F:ATP binding"/>
    <property type="evidence" value="ECO:0007669"/>
    <property type="project" value="UniProtKB-KW"/>
</dbReference>
<feature type="domain" description="Asparagine synthetase" evidence="3">
    <location>
        <begin position="20"/>
        <end position="181"/>
    </location>
</feature>
<evidence type="ECO:0000256" key="2">
    <source>
        <dbReference type="ARBA" id="ARBA00022840"/>
    </source>
</evidence>
<dbReference type="PANTHER" id="PTHR11772">
    <property type="entry name" value="ASPARAGINE SYNTHETASE"/>
    <property type="match status" value="1"/>
</dbReference>
<dbReference type="CDD" id="cd01991">
    <property type="entry name" value="Asn_synthase_B_C"/>
    <property type="match status" value="1"/>
</dbReference>
<dbReference type="OrthoDB" id="409189at2759"/>
<dbReference type="InterPro" id="IPR001962">
    <property type="entry name" value="Asn_synthase"/>
</dbReference>
<dbReference type="PANTHER" id="PTHR11772:SF46">
    <property type="entry name" value="ASPARAGINE SYNTHETASE DOMAIN-CONTAINING PROTEIN"/>
    <property type="match status" value="1"/>
</dbReference>
<comment type="caution">
    <text evidence="4">The sequence shown here is derived from an EMBL/GenBank/DDBJ whole genome shotgun (WGS) entry which is preliminary data.</text>
</comment>
<evidence type="ECO:0000256" key="1">
    <source>
        <dbReference type="ARBA" id="ARBA00022741"/>
    </source>
</evidence>
<dbReference type="GO" id="GO:0006529">
    <property type="term" value="P:asparagine biosynthetic process"/>
    <property type="evidence" value="ECO:0007669"/>
    <property type="project" value="InterPro"/>
</dbReference>
<dbReference type="GO" id="GO:0005829">
    <property type="term" value="C:cytosol"/>
    <property type="evidence" value="ECO:0007669"/>
    <property type="project" value="TreeGrafter"/>
</dbReference>
<dbReference type="GO" id="GO:0004066">
    <property type="term" value="F:asparagine synthase (glutamine-hydrolyzing) activity"/>
    <property type="evidence" value="ECO:0007669"/>
    <property type="project" value="InterPro"/>
</dbReference>
<dbReference type="Gene3D" id="3.40.50.620">
    <property type="entry name" value="HUPs"/>
    <property type="match status" value="1"/>
</dbReference>